<dbReference type="GO" id="GO:0006397">
    <property type="term" value="P:mRNA processing"/>
    <property type="evidence" value="ECO:0007669"/>
    <property type="project" value="UniProtKB-KW"/>
</dbReference>
<evidence type="ECO:0000256" key="1">
    <source>
        <dbReference type="ARBA" id="ARBA00022664"/>
    </source>
</evidence>
<name>A5DUP6_LODEL</name>
<feature type="domain" description="RRM" evidence="6">
    <location>
        <begin position="530"/>
        <end position="626"/>
    </location>
</feature>
<keyword evidence="1" id="KW-0507">mRNA processing</keyword>
<dbReference type="PROSITE" id="PS50102">
    <property type="entry name" value="RRM"/>
    <property type="match status" value="1"/>
</dbReference>
<dbReference type="InterPro" id="IPR000504">
    <property type="entry name" value="RRM_dom"/>
</dbReference>
<dbReference type="GO" id="GO:0003723">
    <property type="term" value="F:RNA binding"/>
    <property type="evidence" value="ECO:0007669"/>
    <property type="project" value="UniProtKB-UniRule"/>
</dbReference>
<evidence type="ECO:0000256" key="3">
    <source>
        <dbReference type="ARBA" id="ARBA00023187"/>
    </source>
</evidence>
<dbReference type="Gene3D" id="3.30.70.330">
    <property type="match status" value="3"/>
</dbReference>
<dbReference type="GO" id="GO:0008380">
    <property type="term" value="P:RNA splicing"/>
    <property type="evidence" value="ECO:0007669"/>
    <property type="project" value="UniProtKB-KW"/>
</dbReference>
<gene>
    <name evidence="7" type="ORF">LELG_01082</name>
</gene>
<evidence type="ECO:0000256" key="2">
    <source>
        <dbReference type="ARBA" id="ARBA00022884"/>
    </source>
</evidence>
<dbReference type="KEGG" id="lel:PVL30_001047"/>
<feature type="compositionally biased region" description="Basic and acidic residues" evidence="5">
    <location>
        <begin position="89"/>
        <end position="113"/>
    </location>
</feature>
<evidence type="ECO:0000256" key="4">
    <source>
        <dbReference type="PROSITE-ProRule" id="PRU00176"/>
    </source>
</evidence>
<dbReference type="EMBL" id="CH981524">
    <property type="protein sequence ID" value="EDK42904.1"/>
    <property type="molecule type" value="Genomic_DNA"/>
</dbReference>
<dbReference type="FunFam" id="3.30.70.330:FF:000097">
    <property type="entry name" value="U2 snRNP auxiliary factor large subunit"/>
    <property type="match status" value="1"/>
</dbReference>
<feature type="compositionally biased region" description="Polar residues" evidence="5">
    <location>
        <begin position="39"/>
        <end position="65"/>
    </location>
</feature>
<protein>
    <recommendedName>
        <fullName evidence="6">RRM domain-containing protein</fullName>
    </recommendedName>
</protein>
<accession>A5DUP6</accession>
<dbReference type="STRING" id="379508.A5DUP6"/>
<dbReference type="InParanoid" id="A5DUP6"/>
<feature type="compositionally biased region" description="Polar residues" evidence="5">
    <location>
        <begin position="74"/>
        <end position="88"/>
    </location>
</feature>
<dbReference type="SUPFAM" id="SSF54928">
    <property type="entry name" value="RNA-binding domain, RBD"/>
    <property type="match status" value="1"/>
</dbReference>
<dbReference type="PANTHER" id="PTHR23139">
    <property type="entry name" value="RNA-BINDING PROTEIN"/>
    <property type="match status" value="1"/>
</dbReference>
<evidence type="ECO:0000313" key="8">
    <source>
        <dbReference type="Proteomes" id="UP000001996"/>
    </source>
</evidence>
<dbReference type="OMA" id="CATICLT"/>
<keyword evidence="8" id="KW-1185">Reference proteome</keyword>
<evidence type="ECO:0000313" key="7">
    <source>
        <dbReference type="EMBL" id="EDK42904.1"/>
    </source>
</evidence>
<proteinExistence type="predicted"/>
<dbReference type="CDD" id="cd12232">
    <property type="entry name" value="RRM3_U2AF65"/>
    <property type="match status" value="1"/>
</dbReference>
<evidence type="ECO:0000259" key="6">
    <source>
        <dbReference type="PROSITE" id="PS50102"/>
    </source>
</evidence>
<evidence type="ECO:0000256" key="5">
    <source>
        <dbReference type="SAM" id="MobiDB-lite"/>
    </source>
</evidence>
<organism evidence="7 8">
    <name type="scientific">Lodderomyces elongisporus (strain ATCC 11503 / CBS 2605 / JCM 1781 / NBRC 1676 / NRRL YB-4239)</name>
    <name type="common">Yeast</name>
    <name type="synonym">Saccharomyces elongisporus</name>
    <dbReference type="NCBI Taxonomy" id="379508"/>
    <lineage>
        <taxon>Eukaryota</taxon>
        <taxon>Fungi</taxon>
        <taxon>Dikarya</taxon>
        <taxon>Ascomycota</taxon>
        <taxon>Saccharomycotina</taxon>
        <taxon>Pichiomycetes</taxon>
        <taxon>Debaryomycetaceae</taxon>
        <taxon>Candida/Lodderomyces clade</taxon>
        <taxon>Lodderomyces</taxon>
    </lineage>
</organism>
<dbReference type="Proteomes" id="UP000001996">
    <property type="component" value="Unassembled WGS sequence"/>
</dbReference>
<dbReference type="eggNOG" id="KOG0120">
    <property type="taxonomic scope" value="Eukaryota"/>
</dbReference>
<keyword evidence="2 4" id="KW-0694">RNA-binding</keyword>
<dbReference type="HOGENOM" id="CLU_025739_0_0_1"/>
<dbReference type="AlphaFoldDB" id="A5DUP6"/>
<reference evidence="7 8" key="1">
    <citation type="journal article" date="2009" name="Nature">
        <title>Evolution of pathogenicity and sexual reproduction in eight Candida genomes.</title>
        <authorList>
            <person name="Butler G."/>
            <person name="Rasmussen M.D."/>
            <person name="Lin M.F."/>
            <person name="Santos M.A."/>
            <person name="Sakthikumar S."/>
            <person name="Munro C.A."/>
            <person name="Rheinbay E."/>
            <person name="Grabherr M."/>
            <person name="Forche A."/>
            <person name="Reedy J.L."/>
            <person name="Agrafioti I."/>
            <person name="Arnaud M.B."/>
            <person name="Bates S."/>
            <person name="Brown A.J."/>
            <person name="Brunke S."/>
            <person name="Costanzo M.C."/>
            <person name="Fitzpatrick D.A."/>
            <person name="de Groot P.W."/>
            <person name="Harris D."/>
            <person name="Hoyer L.L."/>
            <person name="Hube B."/>
            <person name="Klis F.M."/>
            <person name="Kodira C."/>
            <person name="Lennard N."/>
            <person name="Logue M.E."/>
            <person name="Martin R."/>
            <person name="Neiman A.M."/>
            <person name="Nikolaou E."/>
            <person name="Quail M.A."/>
            <person name="Quinn J."/>
            <person name="Santos M.C."/>
            <person name="Schmitzberger F.F."/>
            <person name="Sherlock G."/>
            <person name="Shah P."/>
            <person name="Silverstein K.A."/>
            <person name="Skrzypek M.S."/>
            <person name="Soll D."/>
            <person name="Staggs R."/>
            <person name="Stansfield I."/>
            <person name="Stumpf M.P."/>
            <person name="Sudbery P.E."/>
            <person name="Srikantha T."/>
            <person name="Zeng Q."/>
            <person name="Berman J."/>
            <person name="Berriman M."/>
            <person name="Heitman J."/>
            <person name="Gow N.A."/>
            <person name="Lorenz M.C."/>
            <person name="Birren B.W."/>
            <person name="Kellis M."/>
            <person name="Cuomo C.A."/>
        </authorList>
    </citation>
    <scope>NUCLEOTIDE SEQUENCE [LARGE SCALE GENOMIC DNA]</scope>
    <source>
        <strain evidence="8">ATCC 11503 / BCRC 21390 / CBS 2605 / JCM 1781 / NBRC 1676 / NRRL YB-4239</strain>
    </source>
</reference>
<feature type="region of interest" description="Disordered" evidence="5">
    <location>
        <begin position="1"/>
        <end position="125"/>
    </location>
</feature>
<dbReference type="GeneID" id="5235882"/>
<dbReference type="InterPro" id="IPR012677">
    <property type="entry name" value="Nucleotide-bd_a/b_plait_sf"/>
</dbReference>
<keyword evidence="3" id="KW-0508">mRNA splicing</keyword>
<sequence length="634" mass="73071">MSTTSPNGYSRKRRSDDTNEELSTRSSHSIRSGDRSHRAPSSHSQAYLLTQSPSYPNDYRQQQRYQGPDYPRHNQYQRLNQQGHQQDNNYRDRGRERVSGNQDQRHIPQDRRGGSYNNSTGYSRLRQYDSYNRQPYENNRRYQGNIGPGARTLMQNVSQNDDQHFNQLQQQLQLQQQHHFAVQPEVRKSKEDLLKEIEHTQRTLEKFAEIQSIDEIRVIDSRWGVKPKGFEKVSAPRAKLSGLFPLPGYPRPVDFTKLEGLVKDRLLNSNDILNEVSKIDPGDSRAAKTLIVENIVDIDYLKIVEFFNDYLKRIDFEQSSSNNIHSKRKLKDNKTLVIEFNNSECATIIYSLNETQLLFNAYKRDDVPRKEISEKYKLSISRPREYAVQDDNYGVQGALLPSTGEIHETVKDSPRKIALLITPSTTSDQVMESLEKIAPLHAMQYYRQKGTKEPLGLVFLEFKKQDDGKNNYNDNNNDIIEKLKRLSFVTNAFYACGRTNAYVQNGSIDYNTIPRLVRADTVQPQRKSNVIQILNALSTKELVDDALVEFATKDIRNEASKHGTVKSIKIPRPTNDLVPGLQQFKVPGVGKVYIEFDDHESALRAIMEMSGRLYNDRTVLATYFDADDYSKGLL</sequence>
<dbReference type="VEuPathDB" id="FungiDB:LELG_01082"/>
<dbReference type="InterPro" id="IPR035979">
    <property type="entry name" value="RBD_domain_sf"/>
</dbReference>
<dbReference type="OrthoDB" id="10266058at2759"/>